<name>A0A3R5U5B1_9CLOT</name>
<gene>
    <name evidence="2" type="ORF">C1I91_10195</name>
</gene>
<evidence type="ECO:0000256" key="1">
    <source>
        <dbReference type="SAM" id="Phobius"/>
    </source>
</evidence>
<feature type="transmembrane region" description="Helical" evidence="1">
    <location>
        <begin position="21"/>
        <end position="45"/>
    </location>
</feature>
<feature type="transmembrane region" description="Helical" evidence="1">
    <location>
        <begin position="160"/>
        <end position="186"/>
    </location>
</feature>
<feature type="transmembrane region" description="Helical" evidence="1">
    <location>
        <begin position="86"/>
        <end position="109"/>
    </location>
</feature>
<keyword evidence="1" id="KW-0812">Transmembrane</keyword>
<reference evidence="2 3" key="1">
    <citation type="submission" date="2018-01" db="EMBL/GenBank/DDBJ databases">
        <title>Genome Sequencing and Assembly of Anaerobacter polyendosporus strain CT4.</title>
        <authorList>
            <person name="Tachaapaikoon C."/>
            <person name="Sutheeworapong S."/>
            <person name="Jenjaroenpun P."/>
            <person name="Wongsurawat T."/>
            <person name="Nookeaw I."/>
            <person name="Cheawchanlertfa P."/>
            <person name="Kosugi A."/>
            <person name="Cheevadhanarak S."/>
            <person name="Ratanakhanokchai K."/>
        </authorList>
    </citation>
    <scope>NUCLEOTIDE SEQUENCE [LARGE SCALE GENOMIC DNA]</scope>
    <source>
        <strain evidence="2 3">CT4</strain>
    </source>
</reference>
<dbReference type="Pfam" id="PF06541">
    <property type="entry name" value="ABC_trans_CmpB"/>
    <property type="match status" value="1"/>
</dbReference>
<evidence type="ECO:0000313" key="3">
    <source>
        <dbReference type="Proteomes" id="UP000286268"/>
    </source>
</evidence>
<keyword evidence="1" id="KW-1133">Transmembrane helix</keyword>
<dbReference type="RefSeq" id="WP_128212783.1">
    <property type="nucleotide sequence ID" value="NZ_CP025746.1"/>
</dbReference>
<keyword evidence="1" id="KW-0472">Membrane</keyword>
<feature type="transmembrane region" description="Helical" evidence="1">
    <location>
        <begin position="129"/>
        <end position="148"/>
    </location>
</feature>
<feature type="transmembrane region" description="Helical" evidence="1">
    <location>
        <begin position="57"/>
        <end position="79"/>
    </location>
</feature>
<dbReference type="AlphaFoldDB" id="A0A3R5U5B1"/>
<evidence type="ECO:0000313" key="2">
    <source>
        <dbReference type="EMBL" id="QAA31992.1"/>
    </source>
</evidence>
<protein>
    <recommendedName>
        <fullName evidence="4">ABC-transporter type IV</fullName>
    </recommendedName>
</protein>
<sequence>MLNSKIHSENKSKIFAKGLNLYKIFWIFFIGCIFGVVVETLWCILTLHRYESRSGLIYGPFNLVYGVGAVAITLSLYWLRNRSNQFIFVGGFFIGGVYEYLCSLFQQIIFGTVSWEYSKTVLNIQGRTSLLYCVFWGGLSLIWIKIIYPKISNIIEKIPNNVGVILTWFLIMFMIFDSSISGAAVYRGTQRHCGVSASSSVDIFFDKHYPDSMLKKIYPNMMYVKDGCK</sequence>
<keyword evidence="3" id="KW-1185">Reference proteome</keyword>
<dbReference type="OrthoDB" id="9789229at2"/>
<accession>A0A3R5U5B1</accession>
<dbReference type="InterPro" id="IPR010540">
    <property type="entry name" value="CmpB_TMEM229"/>
</dbReference>
<dbReference type="KEGG" id="cmah:C1I91_10195"/>
<organism evidence="2 3">
    <name type="scientific">Clostridium manihotivorum</name>
    <dbReference type="NCBI Taxonomy" id="2320868"/>
    <lineage>
        <taxon>Bacteria</taxon>
        <taxon>Bacillati</taxon>
        <taxon>Bacillota</taxon>
        <taxon>Clostridia</taxon>
        <taxon>Eubacteriales</taxon>
        <taxon>Clostridiaceae</taxon>
        <taxon>Clostridium</taxon>
    </lineage>
</organism>
<proteinExistence type="predicted"/>
<dbReference type="Proteomes" id="UP000286268">
    <property type="component" value="Chromosome"/>
</dbReference>
<evidence type="ECO:0008006" key="4">
    <source>
        <dbReference type="Google" id="ProtNLM"/>
    </source>
</evidence>
<dbReference type="EMBL" id="CP025746">
    <property type="protein sequence ID" value="QAA31992.1"/>
    <property type="molecule type" value="Genomic_DNA"/>
</dbReference>